<reference evidence="4" key="1">
    <citation type="journal article" date="2019" name="Plant Biotechnol. J.">
        <title>Genome sequencing of the Australian wild diploid species Gossypium australe highlights disease resistance and delayed gland morphogenesis.</title>
        <authorList>
            <person name="Cai Y."/>
            <person name="Cai X."/>
            <person name="Wang Q."/>
            <person name="Wang P."/>
            <person name="Zhang Y."/>
            <person name="Cai C."/>
            <person name="Xu Y."/>
            <person name="Wang K."/>
            <person name="Zhou Z."/>
            <person name="Wang C."/>
            <person name="Geng S."/>
            <person name="Li B."/>
            <person name="Dong Q."/>
            <person name="Hou Y."/>
            <person name="Wang H."/>
            <person name="Ai P."/>
            <person name="Liu Z."/>
            <person name="Yi F."/>
            <person name="Sun M."/>
            <person name="An G."/>
            <person name="Cheng J."/>
            <person name="Zhang Y."/>
            <person name="Shi Q."/>
            <person name="Xie Y."/>
            <person name="Shi X."/>
            <person name="Chang Y."/>
            <person name="Huang F."/>
            <person name="Chen Y."/>
            <person name="Hong S."/>
            <person name="Mi L."/>
            <person name="Sun Q."/>
            <person name="Zhang L."/>
            <person name="Zhou B."/>
            <person name="Peng R."/>
            <person name="Zhang X."/>
            <person name="Liu F."/>
        </authorList>
    </citation>
    <scope>NUCLEOTIDE SEQUENCE [LARGE SCALE GENOMIC DNA]</scope>
    <source>
        <strain evidence="4">cv. PA1801</strain>
    </source>
</reference>
<dbReference type="Gene3D" id="3.30.70.270">
    <property type="match status" value="1"/>
</dbReference>
<dbReference type="Gene3D" id="2.40.70.10">
    <property type="entry name" value="Acid Proteases"/>
    <property type="match status" value="1"/>
</dbReference>
<evidence type="ECO:0000313" key="4">
    <source>
        <dbReference type="Proteomes" id="UP000325315"/>
    </source>
</evidence>
<dbReference type="InterPro" id="IPR032567">
    <property type="entry name" value="RTL1-rel"/>
</dbReference>
<dbReference type="PANTHER" id="PTHR15503">
    <property type="entry name" value="LDOC1 RELATED"/>
    <property type="match status" value="1"/>
</dbReference>
<evidence type="ECO:0000259" key="2">
    <source>
        <dbReference type="Pfam" id="PF00078"/>
    </source>
</evidence>
<dbReference type="OrthoDB" id="1703479at2759"/>
<dbReference type="EMBL" id="SMMG02000005">
    <property type="protein sequence ID" value="KAA3474238.1"/>
    <property type="molecule type" value="Genomic_DNA"/>
</dbReference>
<dbReference type="CDD" id="cd00303">
    <property type="entry name" value="retropepsin_like"/>
    <property type="match status" value="1"/>
</dbReference>
<evidence type="ECO:0000313" key="3">
    <source>
        <dbReference type="EMBL" id="KAA3474238.1"/>
    </source>
</evidence>
<accession>A0A5B6VZA4</accession>
<dbReference type="InterPro" id="IPR000477">
    <property type="entry name" value="RT_dom"/>
</dbReference>
<evidence type="ECO:0000256" key="1">
    <source>
        <dbReference type="SAM" id="MobiDB-lite"/>
    </source>
</evidence>
<feature type="domain" description="Reverse transcriptase" evidence="2">
    <location>
        <begin position="384"/>
        <end position="479"/>
    </location>
</feature>
<proteinExistence type="predicted"/>
<dbReference type="SUPFAM" id="SSF50630">
    <property type="entry name" value="Acid proteases"/>
    <property type="match status" value="1"/>
</dbReference>
<dbReference type="InterPro" id="IPR021109">
    <property type="entry name" value="Peptidase_aspartic_dom_sf"/>
</dbReference>
<feature type="compositionally biased region" description="Basic and acidic residues" evidence="1">
    <location>
        <begin position="79"/>
        <end position="91"/>
    </location>
</feature>
<dbReference type="InterPro" id="IPR043502">
    <property type="entry name" value="DNA/RNA_pol_sf"/>
</dbReference>
<feature type="region of interest" description="Disordered" evidence="1">
    <location>
        <begin position="79"/>
        <end position="105"/>
    </location>
</feature>
<dbReference type="SUPFAM" id="SSF56672">
    <property type="entry name" value="DNA/RNA polymerases"/>
    <property type="match status" value="1"/>
</dbReference>
<dbReference type="PANTHER" id="PTHR15503:SF45">
    <property type="entry name" value="RNA-DIRECTED DNA POLYMERASE HOMOLOG"/>
    <property type="match status" value="1"/>
</dbReference>
<protein>
    <submittedName>
        <fullName evidence="3">DNA/RNA polymerases superfamily protein</fullName>
    </submittedName>
</protein>
<dbReference type="InterPro" id="IPR043128">
    <property type="entry name" value="Rev_trsase/Diguanyl_cyclase"/>
</dbReference>
<organism evidence="3 4">
    <name type="scientific">Gossypium australe</name>
    <dbReference type="NCBI Taxonomy" id="47621"/>
    <lineage>
        <taxon>Eukaryota</taxon>
        <taxon>Viridiplantae</taxon>
        <taxon>Streptophyta</taxon>
        <taxon>Embryophyta</taxon>
        <taxon>Tracheophyta</taxon>
        <taxon>Spermatophyta</taxon>
        <taxon>Magnoliopsida</taxon>
        <taxon>eudicotyledons</taxon>
        <taxon>Gunneridae</taxon>
        <taxon>Pentapetalae</taxon>
        <taxon>rosids</taxon>
        <taxon>malvids</taxon>
        <taxon>Malvales</taxon>
        <taxon>Malvaceae</taxon>
        <taxon>Malvoideae</taxon>
        <taxon>Gossypium</taxon>
    </lineage>
</organism>
<dbReference type="CDD" id="cd01647">
    <property type="entry name" value="RT_LTR"/>
    <property type="match status" value="1"/>
</dbReference>
<gene>
    <name evidence="3" type="ORF">EPI10_024545</name>
</gene>
<dbReference type="AlphaFoldDB" id="A0A5B6VZA4"/>
<dbReference type="Pfam" id="PF00078">
    <property type="entry name" value="RVT_1"/>
    <property type="match status" value="1"/>
</dbReference>
<dbReference type="Proteomes" id="UP000325315">
    <property type="component" value="Unassembled WGS sequence"/>
</dbReference>
<dbReference type="Gene3D" id="3.10.10.10">
    <property type="entry name" value="HIV Type 1 Reverse Transcriptase, subunit A, domain 1"/>
    <property type="match status" value="1"/>
</dbReference>
<keyword evidence="4" id="KW-1185">Reference proteome</keyword>
<name>A0A5B6VZA4_9ROSI</name>
<dbReference type="Pfam" id="PF08284">
    <property type="entry name" value="RVP_2"/>
    <property type="match status" value="1"/>
</dbReference>
<comment type="caution">
    <text evidence="3">The sequence shown here is derived from an EMBL/GenBank/DDBJ whole genome shotgun (WGS) entry which is preliminary data.</text>
</comment>
<sequence length="479" mass="54547">MNLTQGDKSVTEYKAEFLRLSRYARVMVVSEYERCVHFEDGLRDNLRVLIAPQREWEFAVLVEKVKIAEDVKRVECQNRDRERGKNKRELEPSNSIQGLKKKAKPDGLVSVGTSVAPTGIQLCSDCGRRHPGECFAQPQRAEARQPAPVYAARRREDRDAPGIIIGIFLIFDVPYTALIDIGSTHSYLASTISRTLGISVESTTSEVTVLSPLGQFVRVSKLYRDVPLEVQGAIFLGDLMELPFGKFDLILGMDWLVKHQVSLDCATKRVVLRTEDDNEVVVIGKRRDYLSNMISTLVAKKLVRKGCEAYLAYVSDSISKDSSVGDIKIVRDFPDVFPEKLPVHLRIERLSLELSFYWAQLQELLDRGFICPSVSLWGALVLFVKKKDGTMRMCIDYWQLNKLTMKNKYPLPMIDDLFNQFRGASVFLKIDLRSGYHQLRVKEVDVHKAAFRTRYGHYEFLVMPFGLTSAPATFMDLMN</sequence>